<dbReference type="HOGENOM" id="CLU_2183455_0_0_1"/>
<reference evidence="1 2" key="1">
    <citation type="journal article" date="2012" name="PLoS Pathog.">
        <title>Diverse lifestyles and strategies of plant pathogenesis encoded in the genomes of eighteen Dothideomycetes fungi.</title>
        <authorList>
            <person name="Ohm R.A."/>
            <person name="Feau N."/>
            <person name="Henrissat B."/>
            <person name="Schoch C.L."/>
            <person name="Horwitz B.A."/>
            <person name="Barry K.W."/>
            <person name="Condon B.J."/>
            <person name="Copeland A.C."/>
            <person name="Dhillon B."/>
            <person name="Glaser F."/>
            <person name="Hesse C.N."/>
            <person name="Kosti I."/>
            <person name="LaButti K."/>
            <person name="Lindquist E.A."/>
            <person name="Lucas S."/>
            <person name="Salamov A.A."/>
            <person name="Bradshaw R.E."/>
            <person name="Ciuffetti L."/>
            <person name="Hamelin R.C."/>
            <person name="Kema G.H.J."/>
            <person name="Lawrence C."/>
            <person name="Scott J.A."/>
            <person name="Spatafora J.W."/>
            <person name="Turgeon B.G."/>
            <person name="de Wit P.J.G.M."/>
            <person name="Zhong S."/>
            <person name="Goodwin S.B."/>
            <person name="Grigoriev I.V."/>
        </authorList>
    </citation>
    <scope>NUCLEOTIDE SEQUENCE [LARGE SCALE GENOMIC DNA]</scope>
    <source>
        <strain evidence="1 2">UAMH 10762</strain>
    </source>
</reference>
<dbReference type="GeneID" id="19115634"/>
<dbReference type="AlphaFoldDB" id="M2MWQ2"/>
<dbReference type="KEGG" id="bcom:BAUCODRAFT_571384"/>
<accession>M2MWQ2</accession>
<keyword evidence="2" id="KW-1185">Reference proteome</keyword>
<evidence type="ECO:0000313" key="2">
    <source>
        <dbReference type="Proteomes" id="UP000011761"/>
    </source>
</evidence>
<dbReference type="EMBL" id="KB445565">
    <property type="protein sequence ID" value="EMC91014.1"/>
    <property type="molecule type" value="Genomic_DNA"/>
</dbReference>
<name>M2MWQ2_BAUPA</name>
<proteinExistence type="predicted"/>
<protein>
    <submittedName>
        <fullName evidence="1">Uncharacterized protein</fullName>
    </submittedName>
</protein>
<organism evidence="1 2">
    <name type="scientific">Baudoinia panamericana (strain UAMH 10762)</name>
    <name type="common">Angels' share fungus</name>
    <name type="synonym">Baudoinia compniacensis (strain UAMH 10762)</name>
    <dbReference type="NCBI Taxonomy" id="717646"/>
    <lineage>
        <taxon>Eukaryota</taxon>
        <taxon>Fungi</taxon>
        <taxon>Dikarya</taxon>
        <taxon>Ascomycota</taxon>
        <taxon>Pezizomycotina</taxon>
        <taxon>Dothideomycetes</taxon>
        <taxon>Dothideomycetidae</taxon>
        <taxon>Mycosphaerellales</taxon>
        <taxon>Teratosphaeriaceae</taxon>
        <taxon>Baudoinia</taxon>
    </lineage>
</organism>
<evidence type="ECO:0000313" key="1">
    <source>
        <dbReference type="EMBL" id="EMC91014.1"/>
    </source>
</evidence>
<sequence>MAGGRRDWCDRACNSPGRGYLVGLAILTYHLSYKRGVGDGATIAIADTSELALGDAGQLAFCTIGNIAFQDAGEVAVDAAGGVGRNEDWCERAGSKDVSGIQLLGLAGA</sequence>
<gene>
    <name evidence="1" type="ORF">BAUCODRAFT_571384</name>
</gene>
<dbReference type="Proteomes" id="UP000011761">
    <property type="component" value="Unassembled WGS sequence"/>
</dbReference>
<dbReference type="RefSeq" id="XP_007681932.1">
    <property type="nucleotide sequence ID" value="XM_007683742.1"/>
</dbReference>